<proteinExistence type="predicted"/>
<dbReference type="InterPro" id="IPR036259">
    <property type="entry name" value="MFS_trans_sf"/>
</dbReference>
<protein>
    <recommendedName>
        <fullName evidence="9">Major facilitator superfamily (MFS) profile domain-containing protein</fullName>
    </recommendedName>
</protein>
<dbReference type="InterPro" id="IPR010290">
    <property type="entry name" value="TM_effector"/>
</dbReference>
<dbReference type="AlphaFoldDB" id="X0VPG3"/>
<dbReference type="Pfam" id="PF05977">
    <property type="entry name" value="MFS_3"/>
    <property type="match status" value="1"/>
</dbReference>
<dbReference type="PANTHER" id="PTHR23513:SF6">
    <property type="entry name" value="MAJOR FACILITATOR SUPERFAMILY ASSOCIATED DOMAIN-CONTAINING PROTEIN"/>
    <property type="match status" value="1"/>
</dbReference>
<dbReference type="Gene3D" id="1.20.1250.20">
    <property type="entry name" value="MFS general substrate transporter like domains"/>
    <property type="match status" value="1"/>
</dbReference>
<dbReference type="SUPFAM" id="SSF103473">
    <property type="entry name" value="MFS general substrate transporter"/>
    <property type="match status" value="1"/>
</dbReference>
<sequence length="117" mass="12551">MKAVSTLRGTFASLEDRRYRFFWLSCVAMYAAMQMQIVVRLWLVYDLSGSALDLGLVGAAAGAPILLVSPYAGVIADRVDKRSLLIASQGVAAALTLLIAVLITLEAIAVWHLIVAS</sequence>
<keyword evidence="3" id="KW-1003">Cell membrane</keyword>
<comment type="subcellular location">
    <subcellularLocation>
        <location evidence="1">Cell membrane</location>
        <topology evidence="1">Multi-pass membrane protein</topology>
    </subcellularLocation>
</comment>
<organism evidence="8">
    <name type="scientific">marine sediment metagenome</name>
    <dbReference type="NCBI Taxonomy" id="412755"/>
    <lineage>
        <taxon>unclassified sequences</taxon>
        <taxon>metagenomes</taxon>
        <taxon>ecological metagenomes</taxon>
    </lineage>
</organism>
<keyword evidence="6 7" id="KW-0472">Membrane</keyword>
<dbReference type="EMBL" id="BARS01030306">
    <property type="protein sequence ID" value="GAG20284.1"/>
    <property type="molecule type" value="Genomic_DNA"/>
</dbReference>
<dbReference type="PANTHER" id="PTHR23513">
    <property type="entry name" value="INTEGRAL MEMBRANE EFFLUX PROTEIN-RELATED"/>
    <property type="match status" value="1"/>
</dbReference>
<evidence type="ECO:0000256" key="2">
    <source>
        <dbReference type="ARBA" id="ARBA00022448"/>
    </source>
</evidence>
<accession>X0VPG3</accession>
<evidence type="ECO:0000256" key="4">
    <source>
        <dbReference type="ARBA" id="ARBA00022692"/>
    </source>
</evidence>
<evidence type="ECO:0000256" key="1">
    <source>
        <dbReference type="ARBA" id="ARBA00004651"/>
    </source>
</evidence>
<gene>
    <name evidence="8" type="ORF">S01H1_47273</name>
</gene>
<evidence type="ECO:0000313" key="8">
    <source>
        <dbReference type="EMBL" id="GAG20284.1"/>
    </source>
</evidence>
<keyword evidence="5 7" id="KW-1133">Transmembrane helix</keyword>
<feature type="transmembrane region" description="Helical" evidence="7">
    <location>
        <begin position="84"/>
        <end position="114"/>
    </location>
</feature>
<feature type="non-terminal residue" evidence="8">
    <location>
        <position position="117"/>
    </location>
</feature>
<name>X0VPG3_9ZZZZ</name>
<evidence type="ECO:0008006" key="9">
    <source>
        <dbReference type="Google" id="ProtNLM"/>
    </source>
</evidence>
<dbReference type="GO" id="GO:0005886">
    <property type="term" value="C:plasma membrane"/>
    <property type="evidence" value="ECO:0007669"/>
    <property type="project" value="UniProtKB-SubCell"/>
</dbReference>
<keyword evidence="4 7" id="KW-0812">Transmembrane</keyword>
<feature type="transmembrane region" description="Helical" evidence="7">
    <location>
        <begin position="51"/>
        <end position="72"/>
    </location>
</feature>
<evidence type="ECO:0000256" key="5">
    <source>
        <dbReference type="ARBA" id="ARBA00022989"/>
    </source>
</evidence>
<comment type="caution">
    <text evidence="8">The sequence shown here is derived from an EMBL/GenBank/DDBJ whole genome shotgun (WGS) entry which is preliminary data.</text>
</comment>
<feature type="transmembrane region" description="Helical" evidence="7">
    <location>
        <begin position="21"/>
        <end position="45"/>
    </location>
</feature>
<keyword evidence="2" id="KW-0813">Transport</keyword>
<evidence type="ECO:0000256" key="6">
    <source>
        <dbReference type="ARBA" id="ARBA00023136"/>
    </source>
</evidence>
<evidence type="ECO:0000256" key="7">
    <source>
        <dbReference type="SAM" id="Phobius"/>
    </source>
</evidence>
<reference evidence="8" key="1">
    <citation type="journal article" date="2014" name="Front. Microbiol.">
        <title>High frequency of phylogenetically diverse reductive dehalogenase-homologous genes in deep subseafloor sedimentary metagenomes.</title>
        <authorList>
            <person name="Kawai M."/>
            <person name="Futagami T."/>
            <person name="Toyoda A."/>
            <person name="Takaki Y."/>
            <person name="Nishi S."/>
            <person name="Hori S."/>
            <person name="Arai W."/>
            <person name="Tsubouchi T."/>
            <person name="Morono Y."/>
            <person name="Uchiyama I."/>
            <person name="Ito T."/>
            <person name="Fujiyama A."/>
            <person name="Inagaki F."/>
            <person name="Takami H."/>
        </authorList>
    </citation>
    <scope>NUCLEOTIDE SEQUENCE</scope>
    <source>
        <strain evidence="8">Expedition CK06-06</strain>
    </source>
</reference>
<evidence type="ECO:0000256" key="3">
    <source>
        <dbReference type="ARBA" id="ARBA00022475"/>
    </source>
</evidence>